<evidence type="ECO:0000313" key="1">
    <source>
        <dbReference type="EMBL" id="KAF8745527.1"/>
    </source>
</evidence>
<sequence length="261" mass="28196">MPLLGLPSGFRPLLRNGRSSTMAGFIMVLERPPTRFLRGTGAELAREGSALYLMEASTASNRQPPPVIDLSPHCCHEELPAIFPIFEVLGQASVGLPLWFPAIGEFATSSGGNGSFPFLPSGVGGFFLYPGGLLPVPASALASSSSVPTVLASLVPASVVLPLVPIPKVAEEAVILTAAPIPEDAKGLHGYKHLVPSGDDLRFYLRPEDLTWGCPWETIHALRDHVVGQATSMALREDYKKKWNHHRRLARNMRWSLPGQH</sequence>
<protein>
    <submittedName>
        <fullName evidence="1">Uncharacterized protein</fullName>
    </submittedName>
</protein>
<accession>A0A835FDE0</accession>
<evidence type="ECO:0000313" key="2">
    <source>
        <dbReference type="Proteomes" id="UP000636709"/>
    </source>
</evidence>
<proteinExistence type="predicted"/>
<reference evidence="1" key="1">
    <citation type="submission" date="2020-07" db="EMBL/GenBank/DDBJ databases">
        <title>Genome sequence and genetic diversity analysis of an under-domesticated orphan crop, white fonio (Digitaria exilis).</title>
        <authorList>
            <person name="Bennetzen J.L."/>
            <person name="Chen S."/>
            <person name="Ma X."/>
            <person name="Wang X."/>
            <person name="Yssel A.E.J."/>
            <person name="Chaluvadi S.R."/>
            <person name="Johnson M."/>
            <person name="Gangashetty P."/>
            <person name="Hamidou F."/>
            <person name="Sanogo M.D."/>
            <person name="Zwaenepoel A."/>
            <person name="Wallace J."/>
            <person name="Van De Peer Y."/>
            <person name="Van Deynze A."/>
        </authorList>
    </citation>
    <scope>NUCLEOTIDE SEQUENCE</scope>
    <source>
        <tissue evidence="1">Leaves</tissue>
    </source>
</reference>
<name>A0A835FDE0_9POAL</name>
<dbReference type="EMBL" id="JACEFO010001234">
    <property type="protein sequence ID" value="KAF8745527.1"/>
    <property type="molecule type" value="Genomic_DNA"/>
</dbReference>
<dbReference type="AlphaFoldDB" id="A0A835FDE0"/>
<gene>
    <name evidence="1" type="ORF">HU200_013440</name>
</gene>
<comment type="caution">
    <text evidence="1">The sequence shown here is derived from an EMBL/GenBank/DDBJ whole genome shotgun (WGS) entry which is preliminary data.</text>
</comment>
<keyword evidence="2" id="KW-1185">Reference proteome</keyword>
<organism evidence="1 2">
    <name type="scientific">Digitaria exilis</name>
    <dbReference type="NCBI Taxonomy" id="1010633"/>
    <lineage>
        <taxon>Eukaryota</taxon>
        <taxon>Viridiplantae</taxon>
        <taxon>Streptophyta</taxon>
        <taxon>Embryophyta</taxon>
        <taxon>Tracheophyta</taxon>
        <taxon>Spermatophyta</taxon>
        <taxon>Magnoliopsida</taxon>
        <taxon>Liliopsida</taxon>
        <taxon>Poales</taxon>
        <taxon>Poaceae</taxon>
        <taxon>PACMAD clade</taxon>
        <taxon>Panicoideae</taxon>
        <taxon>Panicodae</taxon>
        <taxon>Paniceae</taxon>
        <taxon>Anthephorinae</taxon>
        <taxon>Digitaria</taxon>
    </lineage>
</organism>
<dbReference type="OrthoDB" id="720509at2759"/>
<dbReference type="Proteomes" id="UP000636709">
    <property type="component" value="Unassembled WGS sequence"/>
</dbReference>